<accession>A0A9P0CNK3</accession>
<dbReference type="Proteomes" id="UP001153636">
    <property type="component" value="Chromosome 12"/>
</dbReference>
<dbReference type="PANTHER" id="PTHR45913:SF19">
    <property type="entry name" value="LOW QUALITY PROTEIN: ZINC FINGER BED DOMAIN-CONTAINING PROTEIN 5-LIKE"/>
    <property type="match status" value="1"/>
</dbReference>
<evidence type="ECO:0000313" key="2">
    <source>
        <dbReference type="Proteomes" id="UP001153636"/>
    </source>
</evidence>
<evidence type="ECO:0000313" key="1">
    <source>
        <dbReference type="EMBL" id="CAH1101867.1"/>
    </source>
</evidence>
<reference evidence="1" key="1">
    <citation type="submission" date="2022-01" db="EMBL/GenBank/DDBJ databases">
        <authorList>
            <person name="King R."/>
        </authorList>
    </citation>
    <scope>NUCLEOTIDE SEQUENCE</scope>
</reference>
<proteinExistence type="predicted"/>
<dbReference type="EMBL" id="OV651824">
    <property type="protein sequence ID" value="CAH1101867.1"/>
    <property type="molecule type" value="Genomic_DNA"/>
</dbReference>
<dbReference type="AlphaFoldDB" id="A0A9P0CNK3"/>
<sequence length="223" mass="26047">MYCILQKIMPNATWSHCFLDREALESKDLPPVIKTSIKVVNSIKGRALQTRIFRKICEGMGALFENLYTQVSNLQGRDINIITATDKIKEFLKKSIYGRLGKKQLNPFQCFQEIMEDVFSYNATNFEQVFAGTQVTLLNLKQQLCDYFREEIQNSFDSCRWVLNTFLSDSFQHVEIPINRIEKLIEISSDGMLKLQFFSQNPDEFWSKRIQEYPQVANHIYAS</sequence>
<gene>
    <name evidence="1" type="ORF">PSYICH_LOCUS3402</name>
</gene>
<name>A0A9P0CNK3_9CUCU</name>
<protein>
    <submittedName>
        <fullName evidence="1">Uncharacterized protein</fullName>
    </submittedName>
</protein>
<keyword evidence="2" id="KW-1185">Reference proteome</keyword>
<organism evidence="1 2">
    <name type="scientific">Psylliodes chrysocephalus</name>
    <dbReference type="NCBI Taxonomy" id="3402493"/>
    <lineage>
        <taxon>Eukaryota</taxon>
        <taxon>Metazoa</taxon>
        <taxon>Ecdysozoa</taxon>
        <taxon>Arthropoda</taxon>
        <taxon>Hexapoda</taxon>
        <taxon>Insecta</taxon>
        <taxon>Pterygota</taxon>
        <taxon>Neoptera</taxon>
        <taxon>Endopterygota</taxon>
        <taxon>Coleoptera</taxon>
        <taxon>Polyphaga</taxon>
        <taxon>Cucujiformia</taxon>
        <taxon>Chrysomeloidea</taxon>
        <taxon>Chrysomelidae</taxon>
        <taxon>Galerucinae</taxon>
        <taxon>Alticini</taxon>
        <taxon>Psylliodes</taxon>
    </lineage>
</organism>
<dbReference type="PANTHER" id="PTHR45913">
    <property type="entry name" value="EPM2A-INTERACTING PROTEIN 1"/>
    <property type="match status" value="1"/>
</dbReference>
<dbReference type="OrthoDB" id="6588436at2759"/>